<evidence type="ECO:0000313" key="2">
    <source>
        <dbReference type="Proteomes" id="UP000756346"/>
    </source>
</evidence>
<proteinExistence type="predicted"/>
<dbReference type="Gene3D" id="3.30.160.60">
    <property type="entry name" value="Classic Zinc Finger"/>
    <property type="match status" value="1"/>
</dbReference>
<reference evidence="1" key="1">
    <citation type="journal article" date="2021" name="Nat. Commun.">
        <title>Genetic determinants of endophytism in the Arabidopsis root mycobiome.</title>
        <authorList>
            <person name="Mesny F."/>
            <person name="Miyauchi S."/>
            <person name="Thiergart T."/>
            <person name="Pickel B."/>
            <person name="Atanasova L."/>
            <person name="Karlsson M."/>
            <person name="Huettel B."/>
            <person name="Barry K.W."/>
            <person name="Haridas S."/>
            <person name="Chen C."/>
            <person name="Bauer D."/>
            <person name="Andreopoulos W."/>
            <person name="Pangilinan J."/>
            <person name="LaButti K."/>
            <person name="Riley R."/>
            <person name="Lipzen A."/>
            <person name="Clum A."/>
            <person name="Drula E."/>
            <person name="Henrissat B."/>
            <person name="Kohler A."/>
            <person name="Grigoriev I.V."/>
            <person name="Martin F.M."/>
            <person name="Hacquard S."/>
        </authorList>
    </citation>
    <scope>NUCLEOTIDE SEQUENCE</scope>
    <source>
        <strain evidence="1">MPI-CAGE-CH-0230</strain>
    </source>
</reference>
<evidence type="ECO:0000313" key="1">
    <source>
        <dbReference type="EMBL" id="KAH7026432.1"/>
    </source>
</evidence>
<organism evidence="1 2">
    <name type="scientific">Microdochium trichocladiopsis</name>
    <dbReference type="NCBI Taxonomy" id="1682393"/>
    <lineage>
        <taxon>Eukaryota</taxon>
        <taxon>Fungi</taxon>
        <taxon>Dikarya</taxon>
        <taxon>Ascomycota</taxon>
        <taxon>Pezizomycotina</taxon>
        <taxon>Sordariomycetes</taxon>
        <taxon>Xylariomycetidae</taxon>
        <taxon>Xylariales</taxon>
        <taxon>Microdochiaceae</taxon>
        <taxon>Microdochium</taxon>
    </lineage>
</organism>
<dbReference type="GeneID" id="70178171"/>
<keyword evidence="2" id="KW-1185">Reference proteome</keyword>
<sequence length="229" mass="26719">MIYGDYAGERYSEHPLAHGVVWQTGGPRLPDYASGPVDHFDEHAATWSYHMTAHGSEQHHPHPQWQDDQDTTAEPLQLLPQGHGVDAEFLTHGQPAGYETNGTERPRYQCVTPGCKARPFKRIADLNRHTQHTHADSPPERLVCDYKRCTRHKDPFTRRDHYRDHYRTFHKEDIERRGGDGMAQEPSVSKKWWRCRKCLDRVVIAQNEWQCPRCKEDCDSDRRARRGFP</sequence>
<gene>
    <name evidence="1" type="ORF">B0I36DRAFT_158615</name>
</gene>
<accession>A0A9P8Y0B6</accession>
<comment type="caution">
    <text evidence="1">The sequence shown here is derived from an EMBL/GenBank/DDBJ whole genome shotgun (WGS) entry which is preliminary data.</text>
</comment>
<name>A0A9P8Y0B6_9PEZI</name>
<dbReference type="RefSeq" id="XP_046009649.1">
    <property type="nucleotide sequence ID" value="XM_046148625.1"/>
</dbReference>
<evidence type="ECO:0008006" key="3">
    <source>
        <dbReference type="Google" id="ProtNLM"/>
    </source>
</evidence>
<protein>
    <recommendedName>
        <fullName evidence="3">C2H2-type domain-containing protein</fullName>
    </recommendedName>
</protein>
<dbReference type="Proteomes" id="UP000756346">
    <property type="component" value="Unassembled WGS sequence"/>
</dbReference>
<dbReference type="OrthoDB" id="2687452at2759"/>
<dbReference type="AlphaFoldDB" id="A0A9P8Y0B6"/>
<dbReference type="EMBL" id="JAGTJQ010000008">
    <property type="protein sequence ID" value="KAH7026432.1"/>
    <property type="molecule type" value="Genomic_DNA"/>
</dbReference>